<evidence type="ECO:0000313" key="2">
    <source>
        <dbReference type="Proteomes" id="UP000294927"/>
    </source>
</evidence>
<accession>A0A4R7W3Y3</accession>
<organism evidence="1 2">
    <name type="scientific">Actinophytocola oryzae</name>
    <dbReference type="NCBI Taxonomy" id="502181"/>
    <lineage>
        <taxon>Bacteria</taxon>
        <taxon>Bacillati</taxon>
        <taxon>Actinomycetota</taxon>
        <taxon>Actinomycetes</taxon>
        <taxon>Pseudonocardiales</taxon>
        <taxon>Pseudonocardiaceae</taxon>
    </lineage>
</organism>
<proteinExistence type="predicted"/>
<dbReference type="EMBL" id="SOCP01000001">
    <property type="protein sequence ID" value="TDV57202.1"/>
    <property type="molecule type" value="Genomic_DNA"/>
</dbReference>
<dbReference type="Pfam" id="PF13459">
    <property type="entry name" value="Fer4_15"/>
    <property type="match status" value="1"/>
</dbReference>
<dbReference type="AlphaFoldDB" id="A0A4R7W3Y3"/>
<dbReference type="Proteomes" id="UP000294927">
    <property type="component" value="Unassembled WGS sequence"/>
</dbReference>
<name>A0A4R7W3Y3_9PSEU</name>
<evidence type="ECO:0000313" key="1">
    <source>
        <dbReference type="EMBL" id="TDV57202.1"/>
    </source>
</evidence>
<comment type="caution">
    <text evidence="1">The sequence shown here is derived from an EMBL/GenBank/DDBJ whole genome shotgun (WGS) entry which is preliminary data.</text>
</comment>
<dbReference type="RefSeq" id="WP_133900528.1">
    <property type="nucleotide sequence ID" value="NZ_SOCP01000001.1"/>
</dbReference>
<dbReference type="OrthoDB" id="4741951at2"/>
<dbReference type="SUPFAM" id="SSF54862">
    <property type="entry name" value="4Fe-4S ferredoxins"/>
    <property type="match status" value="1"/>
</dbReference>
<dbReference type="Gene3D" id="3.30.70.20">
    <property type="match status" value="1"/>
</dbReference>
<gene>
    <name evidence="1" type="ORF">CLV71_10173</name>
</gene>
<sequence>MTRLHIDWTACDGRGLCVELLPEVLDRDPWGYPIPHRQGPVEVPDHLTSHAEKATTLCPLLALRLGDEGSRQHVRR</sequence>
<keyword evidence="2" id="KW-1185">Reference proteome</keyword>
<reference evidence="1 2" key="1">
    <citation type="submission" date="2019-03" db="EMBL/GenBank/DDBJ databases">
        <title>Genomic Encyclopedia of Archaeal and Bacterial Type Strains, Phase II (KMG-II): from individual species to whole genera.</title>
        <authorList>
            <person name="Goeker M."/>
        </authorList>
    </citation>
    <scope>NUCLEOTIDE SEQUENCE [LARGE SCALE GENOMIC DNA]</scope>
    <source>
        <strain evidence="1 2">DSM 45499</strain>
    </source>
</reference>
<protein>
    <submittedName>
        <fullName evidence="1">Ferredoxin</fullName>
    </submittedName>
</protein>